<keyword evidence="5" id="KW-0547">Nucleotide-binding</keyword>
<dbReference type="Gene3D" id="3.40.50.300">
    <property type="entry name" value="P-loop containing nucleotide triphosphate hydrolases"/>
    <property type="match status" value="2"/>
</dbReference>
<sequence>MIPEFYGGKIQGKVLLQGNELKGDQRRTLNSHVGIVFQDPEKQLVMTSVEAEIAFGLENLGLPQQEMFRRVAEVMTFLNLAHLKGEFTAKLSGGEKQKVALAAVIAMHPRVLVLDEPTSQLDPVAAGDFLDLVEYLNKELGYTVVLIEQRLERCFHLADRLVVMEQGKVICDGPPGDVARWQVKQGLPFIPPVARFFASLNSSVIPLTVRDGRRELQKCQPMVPFRENPQQRPTLSPVKKSQPTAVLEAKNLWYTYPGGQEVIRGQSLSVREGEFVVILGANAAGKTTLLKLLAGILKPDRGSVHLDGKDTRKLPLTELGRYVGYLSQNPNDYLFQDTVEEELRFTLNNFRIPDDGICEEILKRLNLYGLRQANPRDLSSGERQRVALASVLVAGSRLLLLDEPTRGIDYRLKTELGGFLHEMTASGGTVVMVTHDVEFAAEYAHRVIMVFDGVVACDGSREVLGESIFYAPQMARLFRGTARDVLTVSEGLHKMTGGALDVCQTR</sequence>
<evidence type="ECO:0000313" key="11">
    <source>
        <dbReference type="Proteomes" id="UP000046155"/>
    </source>
</evidence>
<dbReference type="InterPro" id="IPR017871">
    <property type="entry name" value="ABC_transporter-like_CS"/>
</dbReference>
<evidence type="ECO:0000256" key="8">
    <source>
        <dbReference type="ARBA" id="ARBA00023136"/>
    </source>
</evidence>
<keyword evidence="6" id="KW-0067">ATP-binding</keyword>
<evidence type="ECO:0000256" key="5">
    <source>
        <dbReference type="ARBA" id="ARBA00022741"/>
    </source>
</evidence>
<dbReference type="EMBL" id="CDRZ01000234">
    <property type="protein sequence ID" value="CEO89137.1"/>
    <property type="molecule type" value="Genomic_DNA"/>
</dbReference>
<gene>
    <name evidence="10" type="ORF">SSCH_380008</name>
</gene>
<keyword evidence="4" id="KW-1003">Cell membrane</keyword>
<keyword evidence="8" id="KW-0472">Membrane</keyword>
<organism evidence="10 11">
    <name type="scientific">Syntrophaceticus schinkii</name>
    <dbReference type="NCBI Taxonomy" id="499207"/>
    <lineage>
        <taxon>Bacteria</taxon>
        <taxon>Bacillati</taxon>
        <taxon>Bacillota</taxon>
        <taxon>Clostridia</taxon>
        <taxon>Thermoanaerobacterales</taxon>
        <taxon>Thermoanaerobacterales Family III. Incertae Sedis</taxon>
        <taxon>Syntrophaceticus</taxon>
    </lineage>
</organism>
<dbReference type="InterPro" id="IPR003439">
    <property type="entry name" value="ABC_transporter-like_ATP-bd"/>
</dbReference>
<feature type="domain" description="ABC transporter" evidence="9">
    <location>
        <begin position="2"/>
        <end position="191"/>
    </location>
</feature>
<evidence type="ECO:0000256" key="6">
    <source>
        <dbReference type="ARBA" id="ARBA00022840"/>
    </source>
</evidence>
<dbReference type="SUPFAM" id="SSF52540">
    <property type="entry name" value="P-loop containing nucleoside triphosphate hydrolases"/>
    <property type="match status" value="2"/>
</dbReference>
<comment type="similarity">
    <text evidence="2">Belongs to the ABC transporter superfamily.</text>
</comment>
<dbReference type="GO" id="GO:0016887">
    <property type="term" value="F:ATP hydrolysis activity"/>
    <property type="evidence" value="ECO:0007669"/>
    <property type="project" value="InterPro"/>
</dbReference>
<dbReference type="PROSITE" id="PS00211">
    <property type="entry name" value="ABC_TRANSPORTER_1"/>
    <property type="match status" value="2"/>
</dbReference>
<keyword evidence="7" id="KW-1278">Translocase</keyword>
<reference evidence="11" key="1">
    <citation type="submission" date="2015-01" db="EMBL/GenBank/DDBJ databases">
        <authorList>
            <person name="Manzoor Shahid"/>
            <person name="Zubair Saima"/>
        </authorList>
    </citation>
    <scope>NUCLEOTIDE SEQUENCE [LARGE SCALE GENOMIC DNA]</scope>
    <source>
        <strain evidence="11">Sp3</strain>
    </source>
</reference>
<evidence type="ECO:0000256" key="7">
    <source>
        <dbReference type="ARBA" id="ARBA00022967"/>
    </source>
</evidence>
<dbReference type="PANTHER" id="PTHR43553:SF24">
    <property type="entry name" value="ENERGY-COUPLING FACTOR TRANSPORTER ATP-BINDING PROTEIN ECFA1"/>
    <property type="match status" value="1"/>
</dbReference>
<dbReference type="GO" id="GO:0005524">
    <property type="term" value="F:ATP binding"/>
    <property type="evidence" value="ECO:0007669"/>
    <property type="project" value="UniProtKB-KW"/>
</dbReference>
<dbReference type="AlphaFoldDB" id="A0A0B7MN55"/>
<dbReference type="CDD" id="cd03225">
    <property type="entry name" value="ABC_cobalt_CbiO_domain1"/>
    <property type="match status" value="2"/>
</dbReference>
<dbReference type="InterPro" id="IPR050095">
    <property type="entry name" value="ECF_ABC_transporter_ATP-bd"/>
</dbReference>
<evidence type="ECO:0000313" key="10">
    <source>
        <dbReference type="EMBL" id="CEO89137.1"/>
    </source>
</evidence>
<accession>A0A0B7MN55</accession>
<dbReference type="Proteomes" id="UP000046155">
    <property type="component" value="Unassembled WGS sequence"/>
</dbReference>
<evidence type="ECO:0000256" key="4">
    <source>
        <dbReference type="ARBA" id="ARBA00022475"/>
    </source>
</evidence>
<dbReference type="InterPro" id="IPR015856">
    <property type="entry name" value="ABC_transpr_CbiO/EcfA_su"/>
</dbReference>
<dbReference type="GO" id="GO:0042626">
    <property type="term" value="F:ATPase-coupled transmembrane transporter activity"/>
    <property type="evidence" value="ECO:0007669"/>
    <property type="project" value="TreeGrafter"/>
</dbReference>
<proteinExistence type="inferred from homology"/>
<evidence type="ECO:0000256" key="3">
    <source>
        <dbReference type="ARBA" id="ARBA00022448"/>
    </source>
</evidence>
<dbReference type="Pfam" id="PF00005">
    <property type="entry name" value="ABC_tran"/>
    <property type="match status" value="2"/>
</dbReference>
<dbReference type="InterPro" id="IPR027417">
    <property type="entry name" value="P-loop_NTPase"/>
</dbReference>
<dbReference type="SMART" id="SM00382">
    <property type="entry name" value="AAA"/>
    <property type="match status" value="1"/>
</dbReference>
<dbReference type="GO" id="GO:0043190">
    <property type="term" value="C:ATP-binding cassette (ABC) transporter complex"/>
    <property type="evidence" value="ECO:0007669"/>
    <property type="project" value="TreeGrafter"/>
</dbReference>
<name>A0A0B7MN55_9FIRM</name>
<evidence type="ECO:0000259" key="9">
    <source>
        <dbReference type="PROSITE" id="PS50893"/>
    </source>
</evidence>
<dbReference type="InterPro" id="IPR003593">
    <property type="entry name" value="AAA+_ATPase"/>
</dbReference>
<dbReference type="PANTHER" id="PTHR43553">
    <property type="entry name" value="HEAVY METAL TRANSPORTER"/>
    <property type="match status" value="1"/>
</dbReference>
<feature type="domain" description="ABC transporter" evidence="9">
    <location>
        <begin position="247"/>
        <end position="477"/>
    </location>
</feature>
<keyword evidence="11" id="KW-1185">Reference proteome</keyword>
<evidence type="ECO:0000256" key="1">
    <source>
        <dbReference type="ARBA" id="ARBA00004202"/>
    </source>
</evidence>
<dbReference type="RefSeq" id="WP_232294318.1">
    <property type="nucleotide sequence ID" value="NZ_CDRZ01000234.1"/>
</dbReference>
<evidence type="ECO:0000256" key="2">
    <source>
        <dbReference type="ARBA" id="ARBA00005417"/>
    </source>
</evidence>
<comment type="subcellular location">
    <subcellularLocation>
        <location evidence="1">Cell membrane</location>
        <topology evidence="1">Peripheral membrane protein</topology>
    </subcellularLocation>
</comment>
<protein>
    <submittedName>
        <fullName evidence="10">ABC transporter related protein</fullName>
    </submittedName>
</protein>
<dbReference type="PROSITE" id="PS50893">
    <property type="entry name" value="ABC_TRANSPORTER_2"/>
    <property type="match status" value="2"/>
</dbReference>
<keyword evidence="3" id="KW-0813">Transport</keyword>